<reference evidence="3" key="1">
    <citation type="submission" date="2022-11" db="UniProtKB">
        <authorList>
            <consortium name="WormBaseParasite"/>
        </authorList>
    </citation>
    <scope>IDENTIFICATION</scope>
</reference>
<dbReference type="WBParaSite" id="sdigi.contig3.g423.t1">
    <property type="protein sequence ID" value="sdigi.contig3.g423.t1"/>
    <property type="gene ID" value="sdigi.contig3.g423"/>
</dbReference>
<name>A0A915PTA6_9BILA</name>
<organism evidence="2 3">
    <name type="scientific">Setaria digitata</name>
    <dbReference type="NCBI Taxonomy" id="48799"/>
    <lineage>
        <taxon>Eukaryota</taxon>
        <taxon>Metazoa</taxon>
        <taxon>Ecdysozoa</taxon>
        <taxon>Nematoda</taxon>
        <taxon>Chromadorea</taxon>
        <taxon>Rhabditida</taxon>
        <taxon>Spirurina</taxon>
        <taxon>Spiruromorpha</taxon>
        <taxon>Filarioidea</taxon>
        <taxon>Setariidae</taxon>
        <taxon>Setaria</taxon>
    </lineage>
</organism>
<dbReference type="AlphaFoldDB" id="A0A915PTA6"/>
<keyword evidence="2" id="KW-1185">Reference proteome</keyword>
<sequence length="210" mass="23648">MLIPFLAITYCIFIQNVLSLLGLSDDFELDRQLPVVTCRQCIQLWHVLAKDSRSTCGPHSHTCTGNVCFMRQCKNCPAYQYLAGCLTVTDWQLTDLMFSRQRAELLATRVGATLLCEDSVNQTTCICNRKNKCNDIHARAPFSTYSAPIFGGIINFDAVITEIDPNYKDVVRSKHSSSHYVVADMASRISLPEKLLTASFIFLAFVHWVL</sequence>
<proteinExistence type="predicted"/>
<dbReference type="Proteomes" id="UP000887581">
    <property type="component" value="Unplaced"/>
</dbReference>
<evidence type="ECO:0000256" key="1">
    <source>
        <dbReference type="SAM" id="SignalP"/>
    </source>
</evidence>
<evidence type="ECO:0000313" key="2">
    <source>
        <dbReference type="Proteomes" id="UP000887581"/>
    </source>
</evidence>
<feature type="chain" id="PRO_5036926602" evidence="1">
    <location>
        <begin position="20"/>
        <end position="210"/>
    </location>
</feature>
<keyword evidence="1" id="KW-0732">Signal</keyword>
<protein>
    <submittedName>
        <fullName evidence="3">Uncharacterized protein</fullName>
    </submittedName>
</protein>
<feature type="signal peptide" evidence="1">
    <location>
        <begin position="1"/>
        <end position="19"/>
    </location>
</feature>
<evidence type="ECO:0000313" key="3">
    <source>
        <dbReference type="WBParaSite" id="sdigi.contig3.g423.t1"/>
    </source>
</evidence>
<accession>A0A915PTA6</accession>